<dbReference type="PANTHER" id="PTHR24338">
    <property type="entry name" value="HOMEOBOX PROTEIN MSX"/>
    <property type="match status" value="1"/>
</dbReference>
<evidence type="ECO:0000313" key="11">
    <source>
        <dbReference type="Proteomes" id="UP001558632"/>
    </source>
</evidence>
<evidence type="ECO:0000256" key="7">
    <source>
        <dbReference type="PROSITE-ProRule" id="PRU00108"/>
    </source>
</evidence>
<dbReference type="EMBL" id="JBEUSY010000461">
    <property type="protein sequence ID" value="KAL1230990.1"/>
    <property type="molecule type" value="Genomic_DNA"/>
</dbReference>
<dbReference type="InterPro" id="IPR050674">
    <property type="entry name" value="Msh_Homeobox_Regulators"/>
</dbReference>
<dbReference type="SMART" id="SM00389">
    <property type="entry name" value="HOX"/>
    <property type="match status" value="1"/>
</dbReference>
<dbReference type="PRINTS" id="PR00024">
    <property type="entry name" value="HOMEOBOX"/>
</dbReference>
<evidence type="ECO:0000259" key="9">
    <source>
        <dbReference type="PROSITE" id="PS50071"/>
    </source>
</evidence>
<reference evidence="10 11" key="1">
    <citation type="submission" date="2024-07" db="EMBL/GenBank/DDBJ databases">
        <title>Enhanced genomic and transcriptomic resources for Trichinella pseudospiralis and T. spiralis underpin the discovery of pronounced molecular differences between stages and species.</title>
        <authorList>
            <person name="Pasi K.K."/>
            <person name="La Rosa G."/>
            <person name="Gomez-Morales M.A."/>
            <person name="Tosini F."/>
            <person name="Sumanam S."/>
            <person name="Young N.D."/>
            <person name="Chang B.C."/>
            <person name="Robin G.B."/>
        </authorList>
    </citation>
    <scope>NUCLEOTIDE SEQUENCE [LARGE SCALE GENOMIC DNA]</scope>
    <source>
        <strain evidence="10">ISS534</strain>
    </source>
</reference>
<evidence type="ECO:0000256" key="1">
    <source>
        <dbReference type="ARBA" id="ARBA00004123"/>
    </source>
</evidence>
<protein>
    <submittedName>
        <fullName evidence="10">Homeobox protein</fullName>
    </submittedName>
</protein>
<keyword evidence="2" id="KW-0217">Developmental protein</keyword>
<dbReference type="GO" id="GO:0003677">
    <property type="term" value="F:DNA binding"/>
    <property type="evidence" value="ECO:0007669"/>
    <property type="project" value="UniProtKB-KW"/>
</dbReference>
<organism evidence="10 11">
    <name type="scientific">Trichinella spiralis</name>
    <name type="common">Trichina worm</name>
    <dbReference type="NCBI Taxonomy" id="6334"/>
    <lineage>
        <taxon>Eukaryota</taxon>
        <taxon>Metazoa</taxon>
        <taxon>Ecdysozoa</taxon>
        <taxon>Nematoda</taxon>
        <taxon>Enoplea</taxon>
        <taxon>Dorylaimia</taxon>
        <taxon>Trichinellida</taxon>
        <taxon>Trichinellidae</taxon>
        <taxon>Trichinella</taxon>
    </lineage>
</organism>
<evidence type="ECO:0000256" key="8">
    <source>
        <dbReference type="RuleBase" id="RU000682"/>
    </source>
</evidence>
<gene>
    <name evidence="10" type="ORF">TSPI_03771</name>
</gene>
<evidence type="ECO:0000256" key="5">
    <source>
        <dbReference type="ARBA" id="ARBA00023242"/>
    </source>
</evidence>
<dbReference type="Proteomes" id="UP001558632">
    <property type="component" value="Unassembled WGS sequence"/>
</dbReference>
<comment type="similarity">
    <text evidence="6">Belongs to the Msh homeobox family.</text>
</comment>
<feature type="domain" description="Homeobox" evidence="9">
    <location>
        <begin position="618"/>
        <end position="678"/>
    </location>
</feature>
<dbReference type="SUPFAM" id="SSF46689">
    <property type="entry name" value="Homeodomain-like"/>
    <property type="match status" value="1"/>
</dbReference>
<name>A0ABR3K6F8_TRISP</name>
<dbReference type="Gene3D" id="1.10.10.60">
    <property type="entry name" value="Homeodomain-like"/>
    <property type="match status" value="1"/>
</dbReference>
<keyword evidence="5 7" id="KW-0539">Nucleus</keyword>
<dbReference type="Pfam" id="PF00046">
    <property type="entry name" value="Homeodomain"/>
    <property type="match status" value="1"/>
</dbReference>
<dbReference type="CDD" id="cd00086">
    <property type="entry name" value="homeodomain"/>
    <property type="match status" value="1"/>
</dbReference>
<dbReference type="InterPro" id="IPR017970">
    <property type="entry name" value="Homeobox_CS"/>
</dbReference>
<evidence type="ECO:0000256" key="4">
    <source>
        <dbReference type="ARBA" id="ARBA00023155"/>
    </source>
</evidence>
<dbReference type="InterPro" id="IPR001356">
    <property type="entry name" value="HD"/>
</dbReference>
<proteinExistence type="inferred from homology"/>
<dbReference type="InterPro" id="IPR020479">
    <property type="entry name" value="HD_metazoa"/>
</dbReference>
<keyword evidence="4 7" id="KW-0371">Homeobox</keyword>
<dbReference type="InterPro" id="IPR009057">
    <property type="entry name" value="Homeodomain-like_sf"/>
</dbReference>
<evidence type="ECO:0000256" key="6">
    <source>
        <dbReference type="ARBA" id="ARBA00038425"/>
    </source>
</evidence>
<dbReference type="PROSITE" id="PS50071">
    <property type="entry name" value="HOMEOBOX_2"/>
    <property type="match status" value="1"/>
</dbReference>
<sequence>MFCNSAENFQAFEGVLSDFAMEKHIYNHKTEFNVAKELMDLFPSIGSDVMVKSVVNVISLQPVDLVPVLWNLKIFKDPPLAPLMVKKDFNMIKLLDAIMSYRPELKNNFFNSLLRELRLCVYSTESCSSSVKQALCRFYTLICRILNEMDPIGVLIGDIFYSNSTNSLEMLLSVMVTWPVAFRKFLFSETNGMPNFFSVGFNILLNNVAKEKATRLTLHYCDLQELPSVVDAPSYVNQILLEVIWLGSTGRNENDELCLNTSCMPKVRQIQFIFAQDKLADYSTTVSDRLLTPVVNAAQSGDSADIEDSAQLVIVLLLLNYLFDACVNLPQFDSLILLKSVHKLLTSKKNLSKDLQSACLQLLFQLGPLYPNDVTRFLRSFENGETASTDHTNMTAVTDWCLKLTSVGHDKFDDLIIKFHSNQSTSVVRLPIAEMDERHQPMGMWTLLDRIQLAEMHRLCQNGKETEIDCESSSFVHFLYGKMLTFGVDAIINKPSKSVFSSSSDDANEKQQLQKASISTKTDSSTTLAAAKSTVVHGLHDENLLNGTDKSDGNISAKSSSASLNFISSLSVLPVSAEMGLAFNSAQFPPQPWAQPSQNNNERQQLRAIDKCQLRKHKGNRKPRTPFTTQQLLSLERKFRQKQYLSVAERAEFSSSLNLTETQVKIWFQNRRAKAKRLQEAEAEKFKIPQVSPLKPFSFPSMFSYNSPALLQYSPEAQLSVASIIHPNLLYCQQTLNQC</sequence>
<comment type="subcellular location">
    <subcellularLocation>
        <location evidence="1 7 8">Nucleus</location>
    </subcellularLocation>
</comment>
<dbReference type="PROSITE" id="PS00027">
    <property type="entry name" value="HOMEOBOX_1"/>
    <property type="match status" value="1"/>
</dbReference>
<keyword evidence="3 7" id="KW-0238">DNA-binding</keyword>
<comment type="caution">
    <text evidence="10">The sequence shown here is derived from an EMBL/GenBank/DDBJ whole genome shotgun (WGS) entry which is preliminary data.</text>
</comment>
<evidence type="ECO:0000256" key="3">
    <source>
        <dbReference type="ARBA" id="ARBA00023125"/>
    </source>
</evidence>
<evidence type="ECO:0000256" key="2">
    <source>
        <dbReference type="ARBA" id="ARBA00022473"/>
    </source>
</evidence>
<dbReference type="PANTHER" id="PTHR24338:SF0">
    <property type="entry name" value="MUSCLE SEGMENTATION HOMEOBOX"/>
    <property type="match status" value="1"/>
</dbReference>
<keyword evidence="11" id="KW-1185">Reference proteome</keyword>
<feature type="DNA-binding region" description="Homeobox" evidence="7">
    <location>
        <begin position="620"/>
        <end position="679"/>
    </location>
</feature>
<evidence type="ECO:0000313" key="10">
    <source>
        <dbReference type="EMBL" id="KAL1230990.1"/>
    </source>
</evidence>
<accession>A0ABR3K6F8</accession>